<feature type="transmembrane region" description="Helical" evidence="1">
    <location>
        <begin position="138"/>
        <end position="155"/>
    </location>
</feature>
<dbReference type="STRING" id="1356854.N007_11185"/>
<dbReference type="Proteomes" id="UP000829401">
    <property type="component" value="Plasmid pDSM3922.1"/>
</dbReference>
<evidence type="ECO:0000256" key="1">
    <source>
        <dbReference type="SAM" id="Phobius"/>
    </source>
</evidence>
<gene>
    <name evidence="2" type="ORF">K1I37_21080</name>
</gene>
<dbReference type="EMBL" id="CP080468">
    <property type="protein sequence ID" value="UNO51072.1"/>
    <property type="molecule type" value="Genomic_DNA"/>
</dbReference>
<accession>A0A9E6ZHV3</accession>
<evidence type="ECO:0000313" key="2">
    <source>
        <dbReference type="EMBL" id="UNO51072.1"/>
    </source>
</evidence>
<proteinExistence type="predicted"/>
<organism evidence="2 3">
    <name type="scientific">Alicyclobacillus acidoterrestris (strain ATCC 49025 / DSM 3922 / CIP 106132 / NCIMB 13137 / GD3B)</name>
    <dbReference type="NCBI Taxonomy" id="1356854"/>
    <lineage>
        <taxon>Bacteria</taxon>
        <taxon>Bacillati</taxon>
        <taxon>Bacillota</taxon>
        <taxon>Bacilli</taxon>
        <taxon>Bacillales</taxon>
        <taxon>Alicyclobacillaceae</taxon>
        <taxon>Alicyclobacillus</taxon>
    </lineage>
</organism>
<keyword evidence="1" id="KW-0812">Transmembrane</keyword>
<keyword evidence="1" id="KW-0472">Membrane</keyword>
<protein>
    <submittedName>
        <fullName evidence="2">Metal-dependent hydrolase</fullName>
    </submittedName>
</protein>
<feature type="transmembrane region" description="Helical" evidence="1">
    <location>
        <begin position="161"/>
        <end position="178"/>
    </location>
</feature>
<dbReference type="InterPro" id="IPR007404">
    <property type="entry name" value="YdjM-like"/>
</dbReference>
<geneLocation type="plasmid" evidence="3">
    <name>pDSM3922.1</name>
</geneLocation>
<dbReference type="AlphaFoldDB" id="T0D3D8"/>
<dbReference type="KEGG" id="aaco:K1I37_21080"/>
<keyword evidence="3" id="KW-1185">Reference proteome</keyword>
<dbReference type="eggNOG" id="COG1988">
    <property type="taxonomic scope" value="Bacteria"/>
</dbReference>
<keyword evidence="1" id="KW-1133">Transmembrane helix</keyword>
<dbReference type="RefSeq" id="WP_021297287.1">
    <property type="nucleotide sequence ID" value="NZ_AURB01000150.1"/>
</dbReference>
<keyword evidence="2" id="KW-0378">Hydrolase</keyword>
<reference evidence="3" key="1">
    <citation type="journal article" date="2022" name="G3 (Bethesda)">
        <title>Unveiling the complete genome sequence of Alicyclobacillus acidoterrestris DSM 3922T, a taint-producing strain.</title>
        <authorList>
            <person name="Leonardo I.C."/>
            <person name="Barreto Crespo M.T."/>
            <person name="Gaspar F.B."/>
        </authorList>
    </citation>
    <scope>NUCLEOTIDE SEQUENCE [LARGE SCALE GENOMIC DNA]</scope>
    <source>
        <strain evidence="3">DSM 3922</strain>
    </source>
</reference>
<feature type="transmembrane region" description="Helical" evidence="1">
    <location>
        <begin position="190"/>
        <end position="212"/>
    </location>
</feature>
<feature type="transmembrane region" description="Helical" evidence="1">
    <location>
        <begin position="78"/>
        <end position="94"/>
    </location>
</feature>
<dbReference type="GO" id="GO:0016787">
    <property type="term" value="F:hydrolase activity"/>
    <property type="evidence" value="ECO:0007669"/>
    <property type="project" value="UniProtKB-KW"/>
</dbReference>
<keyword evidence="2" id="KW-0614">Plasmid</keyword>
<evidence type="ECO:0000313" key="3">
    <source>
        <dbReference type="Proteomes" id="UP000829401"/>
    </source>
</evidence>
<accession>T0D3D8</accession>
<name>T0D3D8_ALIAG</name>
<dbReference type="Pfam" id="PF04307">
    <property type="entry name" value="YdjM"/>
    <property type="match status" value="1"/>
</dbReference>
<sequence>MLGRTHMAVGALGAATAAPLLLHEPSHMLTPLRSVIGGTHSIESLVAVILAGAVGGLLPDMDQKDAQASRRVERIGQLASIIIIFGALFVLHLWHSPIAWAVAVLAYFGAISHAEWMRKLSMLLLAGGSFVFGVTHQRWMTSMIFAAVWFVAATFTPHRTFTHSIIGTAVTFGALVFINNQLHAPFLLDAIMIGYVLHILADAIAGGVPLLWPYKRRQGVRLVRTGDWRDHIIGSLSTILMLVVTFVR</sequence>
<feature type="transmembrane region" description="Helical" evidence="1">
    <location>
        <begin position="41"/>
        <end position="58"/>
    </location>
</feature>
<dbReference type="OrthoDB" id="5459053at2"/>